<dbReference type="GO" id="GO:0006935">
    <property type="term" value="P:chemotaxis"/>
    <property type="evidence" value="ECO:0007669"/>
    <property type="project" value="InterPro"/>
</dbReference>
<evidence type="ECO:0000256" key="4">
    <source>
        <dbReference type="SAM" id="Coils"/>
    </source>
</evidence>
<dbReference type="Proteomes" id="UP000826709">
    <property type="component" value="Chromosome"/>
</dbReference>
<dbReference type="PANTHER" id="PTHR32089">
    <property type="entry name" value="METHYL-ACCEPTING CHEMOTAXIS PROTEIN MCPB"/>
    <property type="match status" value="1"/>
</dbReference>
<dbReference type="InterPro" id="IPR004090">
    <property type="entry name" value="Chemotax_Me-accpt_rcpt"/>
</dbReference>
<dbReference type="RefSeq" id="WP_220682151.1">
    <property type="nucleotide sequence ID" value="NZ_CP037968.1"/>
</dbReference>
<evidence type="ECO:0000259" key="6">
    <source>
        <dbReference type="PROSITE" id="PS50112"/>
    </source>
</evidence>
<dbReference type="EMBL" id="CP037968">
    <property type="protein sequence ID" value="QYZ78399.1"/>
    <property type="molecule type" value="Genomic_DNA"/>
</dbReference>
<dbReference type="PROSITE" id="PS50111">
    <property type="entry name" value="CHEMOTAXIS_TRANSDUC_2"/>
    <property type="match status" value="1"/>
</dbReference>
<keyword evidence="1 3" id="KW-0807">Transducer</keyword>
<proteinExistence type="inferred from homology"/>
<dbReference type="PRINTS" id="PR00260">
    <property type="entry name" value="CHEMTRNSDUCR"/>
</dbReference>
<reference evidence="8" key="2">
    <citation type="submission" date="2019-03" db="EMBL/GenBank/DDBJ databases">
        <authorList>
            <person name="Chen S.-C."/>
            <person name="Wu S.-Y."/>
            <person name="Lai M.-C."/>
        </authorList>
    </citation>
    <scope>NUCLEOTIDE SEQUENCE</scope>
    <source>
        <strain evidence="8">ML15</strain>
    </source>
</reference>
<dbReference type="PANTHER" id="PTHR32089:SF112">
    <property type="entry name" value="LYSOZYME-LIKE PROTEIN-RELATED"/>
    <property type="match status" value="1"/>
</dbReference>
<evidence type="ECO:0000256" key="2">
    <source>
        <dbReference type="ARBA" id="ARBA00029447"/>
    </source>
</evidence>
<comment type="similarity">
    <text evidence="2">Belongs to the methyl-accepting chemotaxis (MCP) protein family.</text>
</comment>
<protein>
    <submittedName>
        <fullName evidence="8">PAS domain S-box protein</fullName>
    </submittedName>
</protein>
<dbReference type="InterPro" id="IPR035965">
    <property type="entry name" value="PAS-like_dom_sf"/>
</dbReference>
<dbReference type="SMART" id="SM00283">
    <property type="entry name" value="MA"/>
    <property type="match status" value="1"/>
</dbReference>
<dbReference type="InterPro" id="IPR004089">
    <property type="entry name" value="MCPsignal_dom"/>
</dbReference>
<sequence length="668" mass="73286">MEITEITKTISRALNGDFSQTLDEEQCDAEIRPIAAAVNELIGKLQTKEEENEELTLSLKNYTRTVAENPVPMLYLDADCNVVNGNKAFEEFSGMSHDEVVGIHAEDFTILEQEGDGLSDTLRKKTRGVSRTVVEYPVGVKRALEYSIPFLDEDGKVEGILLVLVDTTAADEEQARAEKIAEEAEAKAQWYQEIMDAVPYPITVTDMAMNWTAMNTAFAESFSLDRDHQIGRHCSATNGPLCHNDGCGIKQLQKSGKDAITTYFDVGEENFQLYCAYLKDAVGQRAGHIEIVQDITVIKEQEKQAKDNARWLEESAGELEVALEAMTKRDLTAALKIHKDDPLLKLKQDFLDTRSAITDLMSDIIIAIKDVDSNTDETSKSAEEIAKAIEQVAIKSQKTSDDSKKQLDNIEDAARAMSDLSASVEEIASTCQEVLHTTENGAEVGEQAKNLGEEATQKMQAVVTIAQRAVGEIGKLNSQMQEIDKIVKLITDISNQTNLLALNAAIEAARAGEHGRGFAVVAGEVRNLAGESKKATSHIEGLITTIQGQTEMTARDMEGVYAEINSGIASVDKTLEALNHLVMMSKEVKENVTEIARATEDQASNTNRVTERVAETRGMTQENMHNIEDMAALTEEVSASAQEVGSGAQEVAEMVTRLREKVEGFKLE</sequence>
<dbReference type="SUPFAM" id="SSF58104">
    <property type="entry name" value="Methyl-accepting chemotaxis protein (MCP) signaling domain"/>
    <property type="match status" value="1"/>
</dbReference>
<dbReference type="PROSITE" id="PS50885">
    <property type="entry name" value="HAMP"/>
    <property type="match status" value="1"/>
</dbReference>
<evidence type="ECO:0000313" key="8">
    <source>
        <dbReference type="EMBL" id="QYZ78399.1"/>
    </source>
</evidence>
<keyword evidence="9" id="KW-1185">Reference proteome</keyword>
<feature type="domain" description="Methyl-accepting transducer" evidence="5">
    <location>
        <begin position="381"/>
        <end position="617"/>
    </location>
</feature>
<dbReference type="PROSITE" id="PS50112">
    <property type="entry name" value="PAS"/>
    <property type="match status" value="1"/>
</dbReference>
<dbReference type="GO" id="GO:0007165">
    <property type="term" value="P:signal transduction"/>
    <property type="evidence" value="ECO:0007669"/>
    <property type="project" value="UniProtKB-KW"/>
</dbReference>
<gene>
    <name evidence="8" type="ORF">E2N92_02595</name>
</gene>
<feature type="coiled-coil region" evidence="4">
    <location>
        <begin position="38"/>
        <end position="65"/>
    </location>
</feature>
<dbReference type="AlphaFoldDB" id="A0A8G1A0Z1"/>
<dbReference type="SUPFAM" id="SSF55785">
    <property type="entry name" value="PYP-like sensor domain (PAS domain)"/>
    <property type="match status" value="2"/>
</dbReference>
<evidence type="ECO:0000256" key="3">
    <source>
        <dbReference type="PROSITE-ProRule" id="PRU00284"/>
    </source>
</evidence>
<keyword evidence="4" id="KW-0175">Coiled coil</keyword>
<accession>A0A8G1A0Z1</accession>
<name>A0A8G1A0Z1_9EURY</name>
<dbReference type="GO" id="GO:0004888">
    <property type="term" value="F:transmembrane signaling receptor activity"/>
    <property type="evidence" value="ECO:0007669"/>
    <property type="project" value="InterPro"/>
</dbReference>
<organism evidence="8 9">
    <name type="scientific">Methanofollis formosanus</name>
    <dbReference type="NCBI Taxonomy" id="299308"/>
    <lineage>
        <taxon>Archaea</taxon>
        <taxon>Methanobacteriati</taxon>
        <taxon>Methanobacteriota</taxon>
        <taxon>Stenosarchaea group</taxon>
        <taxon>Methanomicrobia</taxon>
        <taxon>Methanomicrobiales</taxon>
        <taxon>Methanomicrobiaceae</taxon>
        <taxon>Methanofollis</taxon>
    </lineage>
</organism>
<feature type="domain" description="HAMP" evidence="7">
    <location>
        <begin position="3"/>
        <end position="50"/>
    </location>
</feature>
<dbReference type="GO" id="GO:0016020">
    <property type="term" value="C:membrane"/>
    <property type="evidence" value="ECO:0007669"/>
    <property type="project" value="InterPro"/>
</dbReference>
<dbReference type="SMART" id="SM00304">
    <property type="entry name" value="HAMP"/>
    <property type="match status" value="2"/>
</dbReference>
<evidence type="ECO:0000259" key="5">
    <source>
        <dbReference type="PROSITE" id="PS50111"/>
    </source>
</evidence>
<reference evidence="8" key="1">
    <citation type="journal article" date="2005" name="Int. J. Syst. Evol. Microbiol.">
        <title>Methanofollis formosanus sp. nov., isolated from a fish pond.</title>
        <authorList>
            <person name="Wu S.Y."/>
            <person name="Chen S.C."/>
            <person name="Lai M.C."/>
        </authorList>
    </citation>
    <scope>NUCLEOTIDE SEQUENCE</scope>
    <source>
        <strain evidence="8">ML15</strain>
    </source>
</reference>
<evidence type="ECO:0000256" key="1">
    <source>
        <dbReference type="ARBA" id="ARBA00023224"/>
    </source>
</evidence>
<dbReference type="InterPro" id="IPR000014">
    <property type="entry name" value="PAS"/>
</dbReference>
<dbReference type="KEGG" id="mfk:E2N92_02595"/>
<dbReference type="InterPro" id="IPR013656">
    <property type="entry name" value="PAS_4"/>
</dbReference>
<dbReference type="Gene3D" id="3.30.450.20">
    <property type="entry name" value="PAS domain"/>
    <property type="match status" value="2"/>
</dbReference>
<evidence type="ECO:0000259" key="7">
    <source>
        <dbReference type="PROSITE" id="PS50885"/>
    </source>
</evidence>
<dbReference type="NCBIfam" id="TIGR00229">
    <property type="entry name" value="sensory_box"/>
    <property type="match status" value="1"/>
</dbReference>
<dbReference type="Pfam" id="PF08448">
    <property type="entry name" value="PAS_4"/>
    <property type="match status" value="2"/>
</dbReference>
<dbReference type="CDD" id="cd00130">
    <property type="entry name" value="PAS"/>
    <property type="match status" value="1"/>
</dbReference>
<dbReference type="CDD" id="cd11386">
    <property type="entry name" value="MCP_signal"/>
    <property type="match status" value="1"/>
</dbReference>
<feature type="domain" description="PAS" evidence="6">
    <location>
        <begin position="58"/>
        <end position="102"/>
    </location>
</feature>
<dbReference type="SMART" id="SM00091">
    <property type="entry name" value="PAS"/>
    <property type="match status" value="2"/>
</dbReference>
<dbReference type="OrthoDB" id="8523at2157"/>
<evidence type="ECO:0000313" key="9">
    <source>
        <dbReference type="Proteomes" id="UP000826709"/>
    </source>
</evidence>
<dbReference type="InterPro" id="IPR003660">
    <property type="entry name" value="HAMP_dom"/>
</dbReference>
<dbReference type="Pfam" id="PF00015">
    <property type="entry name" value="MCPsignal"/>
    <property type="match status" value="1"/>
</dbReference>
<dbReference type="Gene3D" id="1.10.287.950">
    <property type="entry name" value="Methyl-accepting chemotaxis protein"/>
    <property type="match status" value="1"/>
</dbReference>